<dbReference type="GO" id="GO:0090173">
    <property type="term" value="P:regulation of synaptonemal complex assembly"/>
    <property type="evidence" value="ECO:0007669"/>
    <property type="project" value="InterPro"/>
</dbReference>
<evidence type="ECO:0008006" key="4">
    <source>
        <dbReference type="Google" id="ProtNLM"/>
    </source>
</evidence>
<name>A0AA48KXJ2_9TREE</name>
<dbReference type="EMBL" id="AP028212">
    <property type="protein sequence ID" value="BEI88339.1"/>
    <property type="molecule type" value="Genomic_DNA"/>
</dbReference>
<sequence length="867" mass="96050">MGNLQTVKEALNAFIKTKPLLPTSRHTSPEDRSRITEAIVALHSALDRLAPRSRKRREGSQEEKRSNWLDEEGVYLWNLALAAHGRMTPEPDSSDLLLLAHVKHAAFKFIEAATDSSVLEQKIMEASLSPDSIETQERLQALLGYYASRCEAAMEENNDSLGFIMLEKAAELVVNHDMDSESVNFPSRERLLIGELQIVAHQYWVFGNRLRESDAPEAQPSDWLQKGLELVAKAEAKGVTPGLQDLQATARVELAKSNIDNLERASVILEKLGAVSSTLDPASVQEVKILKLHMLQCQGANEGSIRLEDVIGLVQWSEDGVKGNDLQSLGRQQLLTQSVSNHAGFSFISEILLSILLSCRKLSEDFQAAHRVAAQALDKLAVAGLGIPDRTEAIACQTILWSLGETLYKATNFKQAAQWFVLGAHSAFRPGGIENFSKCRRKAVLAYINGGDAERAKEQLQECPAGEASTQYLSFLVAINTSREIAATTAIEQILNCPDLDGKQLLLMGQAAQEKGMKVALSAALNALLTAMTRGDGTGTVAVHALTLIRCLMEMNLAEIHKADDSERGSLLDTFSYHLQIGHKVIDELHQRGEAADYAKPIAWVYKTAYNAGVQAAMSWGPGLAADIFDSVSQESTALRKTNGQIMDIMQGMPEIDADVELPIQRATAMFACFTGKVEVYRRMNEGEDKGEKIGQMGIALSILESELLCEQGNWERLEQVMEIAISNNGARGRSSTLEAVVTVLAQYPQCPTRLSIKMLERLLETLSPESEDEGFKLARWTHHLVVTLLNRGTPEDTERAYHYLCQVIEVQGSDTRHVFPDEEYRWFASVAYSSGMSKFNRIEGARAKYNDMVRRYQMVQQRFARR</sequence>
<reference evidence="2" key="1">
    <citation type="journal article" date="2023" name="BMC Genomics">
        <title>Chromosome-level genome assemblies of Cutaneotrichosporon spp. (Trichosporonales, Basidiomycota) reveal imbalanced evolution between nucleotide sequences and chromosome synteny.</title>
        <authorList>
            <person name="Kobayashi Y."/>
            <person name="Kayamori A."/>
            <person name="Aoki K."/>
            <person name="Shiwa Y."/>
            <person name="Matsutani M."/>
            <person name="Fujita N."/>
            <person name="Sugita T."/>
            <person name="Iwasaki W."/>
            <person name="Tanaka N."/>
            <person name="Takashima M."/>
        </authorList>
    </citation>
    <scope>NUCLEOTIDE SEQUENCE</scope>
    <source>
        <strain evidence="2">HIS019</strain>
    </source>
</reference>
<dbReference type="PANTHER" id="PTHR40375">
    <property type="entry name" value="SPORULATION-SPECIFIC PROTEIN 22"/>
    <property type="match status" value="1"/>
</dbReference>
<dbReference type="InterPro" id="IPR013940">
    <property type="entry name" value="Spo22/ZIP4/TEX11"/>
</dbReference>
<dbReference type="InterPro" id="IPR039057">
    <property type="entry name" value="Spo22/ZIP4"/>
</dbReference>
<dbReference type="KEGG" id="ccac:CcaHIS019_0110570"/>
<evidence type="ECO:0000313" key="2">
    <source>
        <dbReference type="EMBL" id="BEI88339.1"/>
    </source>
</evidence>
<gene>
    <name evidence="2" type="ORF">CcaverHIS019_0110570</name>
</gene>
<evidence type="ECO:0000313" key="3">
    <source>
        <dbReference type="Proteomes" id="UP001233271"/>
    </source>
</evidence>
<dbReference type="GeneID" id="85492210"/>
<dbReference type="AlphaFoldDB" id="A0AA48KXJ2"/>
<keyword evidence="3" id="KW-1185">Reference proteome</keyword>
<dbReference type="Proteomes" id="UP001233271">
    <property type="component" value="Chromosome 1"/>
</dbReference>
<keyword evidence="1" id="KW-0469">Meiosis</keyword>
<proteinExistence type="predicted"/>
<dbReference type="RefSeq" id="XP_060453605.1">
    <property type="nucleotide sequence ID" value="XM_060596631.1"/>
</dbReference>
<dbReference type="GO" id="GO:0051321">
    <property type="term" value="P:meiotic cell cycle"/>
    <property type="evidence" value="ECO:0007669"/>
    <property type="project" value="UniProtKB-KW"/>
</dbReference>
<protein>
    <recommendedName>
        <fullName evidence="4">Protein ZIP4 homolog</fullName>
    </recommendedName>
</protein>
<dbReference type="PANTHER" id="PTHR40375:SF2">
    <property type="entry name" value="SPORULATION-SPECIFIC PROTEIN 22"/>
    <property type="match status" value="1"/>
</dbReference>
<evidence type="ECO:0000256" key="1">
    <source>
        <dbReference type="ARBA" id="ARBA00023254"/>
    </source>
</evidence>
<dbReference type="Pfam" id="PF08631">
    <property type="entry name" value="SPO22"/>
    <property type="match status" value="1"/>
</dbReference>
<accession>A0AA48KXJ2</accession>
<organism evidence="2 3">
    <name type="scientific">Cutaneotrichosporon cavernicola</name>
    <dbReference type="NCBI Taxonomy" id="279322"/>
    <lineage>
        <taxon>Eukaryota</taxon>
        <taxon>Fungi</taxon>
        <taxon>Dikarya</taxon>
        <taxon>Basidiomycota</taxon>
        <taxon>Agaricomycotina</taxon>
        <taxon>Tremellomycetes</taxon>
        <taxon>Trichosporonales</taxon>
        <taxon>Trichosporonaceae</taxon>
        <taxon>Cutaneotrichosporon</taxon>
    </lineage>
</organism>